<keyword evidence="1" id="KW-0472">Membrane</keyword>
<gene>
    <name evidence="2" type="ORF">ACFPOB_23155</name>
</gene>
<name>A0ABW0IZ33_9HYPH</name>
<feature type="transmembrane region" description="Helical" evidence="1">
    <location>
        <begin position="59"/>
        <end position="78"/>
    </location>
</feature>
<accession>A0ABW0IZ33</accession>
<dbReference type="RefSeq" id="WP_377800731.1">
    <property type="nucleotide sequence ID" value="NZ_JBHSLW010000039.1"/>
</dbReference>
<keyword evidence="1" id="KW-1133">Transmembrane helix</keyword>
<keyword evidence="1" id="KW-0812">Transmembrane</keyword>
<evidence type="ECO:0000256" key="1">
    <source>
        <dbReference type="SAM" id="Phobius"/>
    </source>
</evidence>
<evidence type="ECO:0000313" key="2">
    <source>
        <dbReference type="EMBL" id="MFC5422468.1"/>
    </source>
</evidence>
<dbReference type="Proteomes" id="UP001596053">
    <property type="component" value="Unassembled WGS sequence"/>
</dbReference>
<organism evidence="2 3">
    <name type="scientific">Bosea eneae</name>
    <dbReference type="NCBI Taxonomy" id="151454"/>
    <lineage>
        <taxon>Bacteria</taxon>
        <taxon>Pseudomonadati</taxon>
        <taxon>Pseudomonadota</taxon>
        <taxon>Alphaproteobacteria</taxon>
        <taxon>Hyphomicrobiales</taxon>
        <taxon>Boseaceae</taxon>
        <taxon>Bosea</taxon>
    </lineage>
</organism>
<proteinExistence type="predicted"/>
<sequence length="79" mass="8901">MIGGILLDALGYTTARLLVPLLTFGCIRVQPLRAEPRRHNWFGFSRNPDGSRQLEAIMAGWYGLFFWIAVVIAVLALLR</sequence>
<dbReference type="EMBL" id="JBHSLW010000039">
    <property type="protein sequence ID" value="MFC5422468.1"/>
    <property type="molecule type" value="Genomic_DNA"/>
</dbReference>
<keyword evidence="3" id="KW-1185">Reference proteome</keyword>
<evidence type="ECO:0000313" key="3">
    <source>
        <dbReference type="Proteomes" id="UP001596053"/>
    </source>
</evidence>
<comment type="caution">
    <text evidence="2">The sequence shown here is derived from an EMBL/GenBank/DDBJ whole genome shotgun (WGS) entry which is preliminary data.</text>
</comment>
<protein>
    <submittedName>
        <fullName evidence="2">Uncharacterized protein</fullName>
    </submittedName>
</protein>
<reference evidence="3" key="1">
    <citation type="journal article" date="2019" name="Int. J. Syst. Evol. Microbiol.">
        <title>The Global Catalogue of Microorganisms (GCM) 10K type strain sequencing project: providing services to taxonomists for standard genome sequencing and annotation.</title>
        <authorList>
            <consortium name="The Broad Institute Genomics Platform"/>
            <consortium name="The Broad Institute Genome Sequencing Center for Infectious Disease"/>
            <person name="Wu L."/>
            <person name="Ma J."/>
        </authorList>
    </citation>
    <scope>NUCLEOTIDE SEQUENCE [LARGE SCALE GENOMIC DNA]</scope>
    <source>
        <strain evidence="3">NCAIM B.01391</strain>
    </source>
</reference>